<dbReference type="Proteomes" id="UP001530377">
    <property type="component" value="Unassembled WGS sequence"/>
</dbReference>
<reference evidence="2 3" key="1">
    <citation type="submission" date="2024-10" db="EMBL/GenBank/DDBJ databases">
        <title>Updated reference genomes for cyclostephanoid diatoms.</title>
        <authorList>
            <person name="Roberts W.R."/>
            <person name="Alverson A.J."/>
        </authorList>
    </citation>
    <scope>NUCLEOTIDE SEQUENCE [LARGE SCALE GENOMIC DNA]</scope>
    <source>
        <strain evidence="2 3">AJA228-03</strain>
    </source>
</reference>
<evidence type="ECO:0000313" key="3">
    <source>
        <dbReference type="Proteomes" id="UP001530377"/>
    </source>
</evidence>
<protein>
    <submittedName>
        <fullName evidence="2">Uncharacterized protein</fullName>
    </submittedName>
</protein>
<feature type="compositionally biased region" description="Gly residues" evidence="1">
    <location>
        <begin position="42"/>
        <end position="52"/>
    </location>
</feature>
<sequence>MTWLRQWGASDENGSSRWPPHRDQSYFVWPLAEAFAPSSQSQGGGGGAGENGCEGSHSSCLKYELSVPNANFPYQYFLNRHYRIADDPRLMLPMRQSHHCVQQQLAKQRWECDPSRALSVDPSHQRPYQQNRATM</sequence>
<name>A0ABD3SF80_9STRA</name>
<keyword evidence="3" id="KW-1185">Reference proteome</keyword>
<organism evidence="2 3">
    <name type="scientific">Cyclostephanos tholiformis</name>
    <dbReference type="NCBI Taxonomy" id="382380"/>
    <lineage>
        <taxon>Eukaryota</taxon>
        <taxon>Sar</taxon>
        <taxon>Stramenopiles</taxon>
        <taxon>Ochrophyta</taxon>
        <taxon>Bacillariophyta</taxon>
        <taxon>Coscinodiscophyceae</taxon>
        <taxon>Thalassiosirophycidae</taxon>
        <taxon>Stephanodiscales</taxon>
        <taxon>Stephanodiscaceae</taxon>
        <taxon>Cyclostephanos</taxon>
    </lineage>
</organism>
<feature type="region of interest" description="Disordered" evidence="1">
    <location>
        <begin position="116"/>
        <end position="135"/>
    </location>
</feature>
<dbReference type="EMBL" id="JALLPB020000047">
    <property type="protein sequence ID" value="KAL3823092.1"/>
    <property type="molecule type" value="Genomic_DNA"/>
</dbReference>
<comment type="caution">
    <text evidence="2">The sequence shown here is derived from an EMBL/GenBank/DDBJ whole genome shotgun (WGS) entry which is preliminary data.</text>
</comment>
<proteinExistence type="predicted"/>
<evidence type="ECO:0000256" key="1">
    <source>
        <dbReference type="SAM" id="MobiDB-lite"/>
    </source>
</evidence>
<feature type="region of interest" description="Disordered" evidence="1">
    <location>
        <begin position="37"/>
        <end position="57"/>
    </location>
</feature>
<evidence type="ECO:0000313" key="2">
    <source>
        <dbReference type="EMBL" id="KAL3823092.1"/>
    </source>
</evidence>
<feature type="compositionally biased region" description="Polar residues" evidence="1">
    <location>
        <begin position="126"/>
        <end position="135"/>
    </location>
</feature>
<gene>
    <name evidence="2" type="ORF">ACHAXA_011144</name>
</gene>
<accession>A0ABD3SF80</accession>
<dbReference type="AlphaFoldDB" id="A0ABD3SF80"/>